<name>A0A7I9ZQX1_9MYCO</name>
<protein>
    <submittedName>
        <fullName evidence="1">Uncharacterized protein</fullName>
    </submittedName>
</protein>
<accession>A0A7I9ZQX1</accession>
<dbReference type="AlphaFoldDB" id="A0A7I9ZQX1"/>
<dbReference type="EMBL" id="BLLB01000002">
    <property type="protein sequence ID" value="GFH03385.1"/>
    <property type="molecule type" value="Genomic_DNA"/>
</dbReference>
<proteinExistence type="predicted"/>
<evidence type="ECO:0000313" key="1">
    <source>
        <dbReference type="EMBL" id="GFH03385.1"/>
    </source>
</evidence>
<organism evidence="1 2">
    <name type="scientific">Mycolicibacterium hippocampi</name>
    <dbReference type="NCBI Taxonomy" id="659824"/>
    <lineage>
        <taxon>Bacteria</taxon>
        <taxon>Bacillati</taxon>
        <taxon>Actinomycetota</taxon>
        <taxon>Actinomycetes</taxon>
        <taxon>Mycobacteriales</taxon>
        <taxon>Mycobacteriaceae</taxon>
        <taxon>Mycolicibacterium</taxon>
    </lineage>
</organism>
<evidence type="ECO:0000313" key="2">
    <source>
        <dbReference type="Proteomes" id="UP000465304"/>
    </source>
</evidence>
<dbReference type="Proteomes" id="UP000465304">
    <property type="component" value="Unassembled WGS sequence"/>
</dbReference>
<sequence length="144" mass="15342">MALQLQCMACGGIIDGEHRGHAAVNTAAALARSVQIDSWRRAHPGEDAARHGPQPVPWRLVHLACDELGERTHVIPAYRLRTARRVLQQTWRLWSKSWAAATDWPHFARGLLANAGEVDGQAASAGGAAAKRAAQQALSGGGDG</sequence>
<gene>
    <name evidence="1" type="ORF">MHIP_38680</name>
</gene>
<comment type="caution">
    <text evidence="1">The sequence shown here is derived from an EMBL/GenBank/DDBJ whole genome shotgun (WGS) entry which is preliminary data.</text>
</comment>
<reference evidence="1 2" key="1">
    <citation type="journal article" date="2019" name="Emerg. Microbes Infect.">
        <title>Comprehensive subspecies identification of 175 nontuberculous mycobacteria species based on 7547 genomic profiles.</title>
        <authorList>
            <person name="Matsumoto Y."/>
            <person name="Kinjo T."/>
            <person name="Motooka D."/>
            <person name="Nabeya D."/>
            <person name="Jung N."/>
            <person name="Uechi K."/>
            <person name="Horii T."/>
            <person name="Iida T."/>
            <person name="Fujita J."/>
            <person name="Nakamura S."/>
        </authorList>
    </citation>
    <scope>NUCLEOTIDE SEQUENCE [LARGE SCALE GENOMIC DNA]</scope>
    <source>
        <strain evidence="1 2">JCM 30996</strain>
    </source>
</reference>
<keyword evidence="2" id="KW-1185">Reference proteome</keyword>